<reference evidence="2" key="1">
    <citation type="submission" date="2021-01" db="EMBL/GenBank/DDBJ databases">
        <authorList>
            <person name="Corre E."/>
            <person name="Pelletier E."/>
            <person name="Niang G."/>
            <person name="Scheremetjew M."/>
            <person name="Finn R."/>
            <person name="Kale V."/>
            <person name="Holt S."/>
            <person name="Cochrane G."/>
            <person name="Meng A."/>
            <person name="Brown T."/>
            <person name="Cohen L."/>
        </authorList>
    </citation>
    <scope>NUCLEOTIDE SEQUENCE</scope>
    <source>
        <strain evidence="2">CCMP1510</strain>
    </source>
</reference>
<sequence length="230" mass="25496">MRLLIIYIAYYAVAVLCFCPIQSIRSFARHRLSLRSATSSESILVELHPGKAAFLVGKWKTSVENDISLGFLPKHTHPNRNVSRLMRSSKYFKDVYAMCSALAMSDKDTANTNVLGTPRSQHGAAIALVDDSTDFVDILHLVINPDARDDIVIRAAEVEILDAIRERERARCQNAPKIVRISSAARLNLLSSDTELDISADSLSSTKKDEDSTSVTSPWLTFNNISPRSC</sequence>
<organism evidence="2">
    <name type="scientific">Aureoumbra lagunensis</name>
    <dbReference type="NCBI Taxonomy" id="44058"/>
    <lineage>
        <taxon>Eukaryota</taxon>
        <taxon>Sar</taxon>
        <taxon>Stramenopiles</taxon>
        <taxon>Ochrophyta</taxon>
        <taxon>Pelagophyceae</taxon>
        <taxon>Pelagomonadales</taxon>
        <taxon>Aureoumbra</taxon>
    </lineage>
</organism>
<accession>A0A7S3JXS9</accession>
<keyword evidence="1" id="KW-0812">Transmembrane</keyword>
<name>A0A7S3JXS9_9STRA</name>
<protein>
    <submittedName>
        <fullName evidence="2">Uncharacterized protein</fullName>
    </submittedName>
</protein>
<feature type="transmembrane region" description="Helical" evidence="1">
    <location>
        <begin position="6"/>
        <end position="28"/>
    </location>
</feature>
<keyword evidence="1" id="KW-1133">Transmembrane helix</keyword>
<gene>
    <name evidence="2" type="ORF">ALAG00032_LOCUS7076</name>
</gene>
<evidence type="ECO:0000313" key="2">
    <source>
        <dbReference type="EMBL" id="CAE0366332.1"/>
    </source>
</evidence>
<proteinExistence type="predicted"/>
<dbReference type="EMBL" id="HBIJ01010253">
    <property type="protein sequence ID" value="CAE0366332.1"/>
    <property type="molecule type" value="Transcribed_RNA"/>
</dbReference>
<evidence type="ECO:0000256" key="1">
    <source>
        <dbReference type="SAM" id="Phobius"/>
    </source>
</evidence>
<keyword evidence="1" id="KW-0472">Membrane</keyword>
<dbReference type="AlphaFoldDB" id="A0A7S3JXS9"/>